<keyword evidence="3" id="KW-1185">Reference proteome</keyword>
<reference evidence="2 3" key="1">
    <citation type="submission" date="2022-12" db="EMBL/GenBank/DDBJ databases">
        <title>Chromosome-level genome assembly of true bugs.</title>
        <authorList>
            <person name="Ma L."/>
            <person name="Li H."/>
        </authorList>
    </citation>
    <scope>NUCLEOTIDE SEQUENCE [LARGE SCALE GENOMIC DNA]</scope>
    <source>
        <strain evidence="2">Lab_2022b</strain>
    </source>
</reference>
<evidence type="ECO:0000313" key="3">
    <source>
        <dbReference type="Proteomes" id="UP001461498"/>
    </source>
</evidence>
<sequence>MSSKSCPFEIQSLMTAVIQYPDAVINILKEQANKLCQCIEETCRNLETEASKVNEQQKTTIDNFTAVLEREAEKINQVLNDNATNMCKVFQGALKDIAAETAKCSKQIIESQGTSIKPLMDQMKLLQEKLDENVKELMEKIKEINTLKDKMLSNVNS</sequence>
<dbReference type="Proteomes" id="UP001461498">
    <property type="component" value="Unassembled WGS sequence"/>
</dbReference>
<protein>
    <submittedName>
        <fullName evidence="2">Uncharacterized protein</fullName>
    </submittedName>
</protein>
<gene>
    <name evidence="2" type="ORF">O3M35_007192</name>
</gene>
<proteinExistence type="predicted"/>
<evidence type="ECO:0000256" key="1">
    <source>
        <dbReference type="SAM" id="Coils"/>
    </source>
</evidence>
<dbReference type="Gene3D" id="1.20.120.20">
    <property type="entry name" value="Apolipoprotein"/>
    <property type="match status" value="1"/>
</dbReference>
<accession>A0AAW1D9V8</accession>
<dbReference type="SUPFAM" id="SSF58113">
    <property type="entry name" value="Apolipoprotein A-I"/>
    <property type="match status" value="1"/>
</dbReference>
<comment type="caution">
    <text evidence="2">The sequence shown here is derived from an EMBL/GenBank/DDBJ whole genome shotgun (WGS) entry which is preliminary data.</text>
</comment>
<feature type="coiled-coil region" evidence="1">
    <location>
        <begin position="29"/>
        <end position="56"/>
    </location>
</feature>
<dbReference type="EMBL" id="JAPXFL010000004">
    <property type="protein sequence ID" value="KAK9507307.1"/>
    <property type="molecule type" value="Genomic_DNA"/>
</dbReference>
<dbReference type="AlphaFoldDB" id="A0AAW1D9V8"/>
<name>A0AAW1D9V8_9HEMI</name>
<feature type="coiled-coil region" evidence="1">
    <location>
        <begin position="120"/>
        <end position="154"/>
    </location>
</feature>
<evidence type="ECO:0000313" key="2">
    <source>
        <dbReference type="EMBL" id="KAK9507307.1"/>
    </source>
</evidence>
<keyword evidence="1" id="KW-0175">Coiled coil</keyword>
<organism evidence="2 3">
    <name type="scientific">Rhynocoris fuscipes</name>
    <dbReference type="NCBI Taxonomy" id="488301"/>
    <lineage>
        <taxon>Eukaryota</taxon>
        <taxon>Metazoa</taxon>
        <taxon>Ecdysozoa</taxon>
        <taxon>Arthropoda</taxon>
        <taxon>Hexapoda</taxon>
        <taxon>Insecta</taxon>
        <taxon>Pterygota</taxon>
        <taxon>Neoptera</taxon>
        <taxon>Paraneoptera</taxon>
        <taxon>Hemiptera</taxon>
        <taxon>Heteroptera</taxon>
        <taxon>Panheteroptera</taxon>
        <taxon>Cimicomorpha</taxon>
        <taxon>Reduviidae</taxon>
        <taxon>Harpactorinae</taxon>
        <taxon>Harpactorini</taxon>
        <taxon>Rhynocoris</taxon>
    </lineage>
</organism>